<gene>
    <name evidence="2" type="primary">rbfA</name>
    <name evidence="3" type="ORF">SAMN02744040_00249</name>
</gene>
<dbReference type="SUPFAM" id="SSF89919">
    <property type="entry name" value="Ribosome-binding factor A, RbfA"/>
    <property type="match status" value="1"/>
</dbReference>
<comment type="subunit">
    <text evidence="2">Monomer. Binds 30S ribosomal subunits, but not 50S ribosomal subunits or 70S ribosomes.</text>
</comment>
<sequence>MSSYPRTKRIGEEIKKVISRLLLEGIKDPRVSSLVSVTDVDVTSDLKYAYVYVSVLSGDKESTLEGLKSASGFIRREVGKSVKLRYTPEIIFKLDESIEKGLYMSNLIKNLNIKKEDDENE</sequence>
<dbReference type="GO" id="GO:0030490">
    <property type="term" value="P:maturation of SSU-rRNA"/>
    <property type="evidence" value="ECO:0007669"/>
    <property type="project" value="UniProtKB-UniRule"/>
</dbReference>
<keyword evidence="1 2" id="KW-0690">Ribosome biogenesis</keyword>
<dbReference type="NCBIfam" id="TIGR00082">
    <property type="entry name" value="rbfA"/>
    <property type="match status" value="1"/>
</dbReference>
<dbReference type="PANTHER" id="PTHR33515">
    <property type="entry name" value="RIBOSOME-BINDING FACTOR A, CHLOROPLASTIC-RELATED"/>
    <property type="match status" value="1"/>
</dbReference>
<dbReference type="AlphaFoldDB" id="A0A1M5NVY1"/>
<dbReference type="STRING" id="1123350.SAMN02744040_00249"/>
<dbReference type="Gene3D" id="3.30.300.20">
    <property type="match status" value="1"/>
</dbReference>
<evidence type="ECO:0000256" key="1">
    <source>
        <dbReference type="ARBA" id="ARBA00022517"/>
    </source>
</evidence>
<dbReference type="GO" id="GO:0005829">
    <property type="term" value="C:cytosol"/>
    <property type="evidence" value="ECO:0007669"/>
    <property type="project" value="TreeGrafter"/>
</dbReference>
<dbReference type="InterPro" id="IPR015946">
    <property type="entry name" value="KH_dom-like_a/b"/>
</dbReference>
<dbReference type="PANTHER" id="PTHR33515:SF1">
    <property type="entry name" value="RIBOSOME-BINDING FACTOR A, CHLOROPLASTIC-RELATED"/>
    <property type="match status" value="1"/>
</dbReference>
<dbReference type="RefSeq" id="WP_072723049.1">
    <property type="nucleotide sequence ID" value="NZ_FQXH01000005.1"/>
</dbReference>
<protein>
    <recommendedName>
        <fullName evidence="2">Ribosome-binding factor A</fullName>
    </recommendedName>
</protein>
<dbReference type="InterPro" id="IPR020053">
    <property type="entry name" value="Ribosome-bd_factorA_CS"/>
</dbReference>
<dbReference type="Pfam" id="PF02033">
    <property type="entry name" value="RBFA"/>
    <property type="match status" value="1"/>
</dbReference>
<dbReference type="PROSITE" id="PS01319">
    <property type="entry name" value="RBFA"/>
    <property type="match status" value="1"/>
</dbReference>
<evidence type="ECO:0000256" key="2">
    <source>
        <dbReference type="HAMAP-Rule" id="MF_00003"/>
    </source>
</evidence>
<keyword evidence="2" id="KW-0963">Cytoplasm</keyword>
<comment type="subcellular location">
    <subcellularLocation>
        <location evidence="2">Cytoplasm</location>
    </subcellularLocation>
</comment>
<dbReference type="InterPro" id="IPR000238">
    <property type="entry name" value="RbfA"/>
</dbReference>
<keyword evidence="4" id="KW-1185">Reference proteome</keyword>
<dbReference type="HAMAP" id="MF_00003">
    <property type="entry name" value="RbfA"/>
    <property type="match status" value="1"/>
</dbReference>
<evidence type="ECO:0000313" key="4">
    <source>
        <dbReference type="Proteomes" id="UP000242520"/>
    </source>
</evidence>
<comment type="function">
    <text evidence="2">One of several proteins that assist in the late maturation steps of the functional core of the 30S ribosomal subunit. Associates with free 30S ribosomal subunits (but not with 30S subunits that are part of 70S ribosomes or polysomes). Required for efficient processing of 16S rRNA. May interact with the 5'-terminal helix region of 16S rRNA.</text>
</comment>
<proteinExistence type="inferred from homology"/>
<dbReference type="GO" id="GO:0043024">
    <property type="term" value="F:ribosomal small subunit binding"/>
    <property type="evidence" value="ECO:0007669"/>
    <property type="project" value="TreeGrafter"/>
</dbReference>
<accession>A0A1M5NVY1</accession>
<name>A0A1M5NVY1_9FIRM</name>
<dbReference type="OrthoDB" id="307788at2"/>
<dbReference type="EMBL" id="FQXH01000005">
    <property type="protein sequence ID" value="SHG93691.1"/>
    <property type="molecule type" value="Genomic_DNA"/>
</dbReference>
<comment type="similarity">
    <text evidence="2">Belongs to the RbfA family.</text>
</comment>
<organism evidence="3 4">
    <name type="scientific">Tepidibacter thalassicus DSM 15285</name>
    <dbReference type="NCBI Taxonomy" id="1123350"/>
    <lineage>
        <taxon>Bacteria</taxon>
        <taxon>Bacillati</taxon>
        <taxon>Bacillota</taxon>
        <taxon>Clostridia</taxon>
        <taxon>Peptostreptococcales</taxon>
        <taxon>Peptostreptococcaceae</taxon>
        <taxon>Tepidibacter</taxon>
    </lineage>
</organism>
<dbReference type="InterPro" id="IPR023799">
    <property type="entry name" value="RbfA_dom_sf"/>
</dbReference>
<evidence type="ECO:0000313" key="3">
    <source>
        <dbReference type="EMBL" id="SHG93691.1"/>
    </source>
</evidence>
<reference evidence="4" key="1">
    <citation type="submission" date="2016-11" db="EMBL/GenBank/DDBJ databases">
        <authorList>
            <person name="Varghese N."/>
            <person name="Submissions S."/>
        </authorList>
    </citation>
    <scope>NUCLEOTIDE SEQUENCE [LARGE SCALE GENOMIC DNA]</scope>
    <source>
        <strain evidence="4">DSM 15285</strain>
    </source>
</reference>
<dbReference type="Proteomes" id="UP000242520">
    <property type="component" value="Unassembled WGS sequence"/>
</dbReference>